<dbReference type="GO" id="GO:0030126">
    <property type="term" value="C:COPI vesicle coat"/>
    <property type="evidence" value="ECO:0007669"/>
    <property type="project" value="TreeGrafter"/>
</dbReference>
<dbReference type="SUPFAM" id="SSF56112">
    <property type="entry name" value="Protein kinase-like (PK-like)"/>
    <property type="match status" value="1"/>
</dbReference>
<sequence length="546" mass="61269">MQICSSRSFGFRLTHQPNLKHLASRCKSSPAAGSSTFTSRGSNNMADGPSRVSLDSLESMTDNFSQERVLGSGSYGKVYRGEQEDDQMSSSMVKDTELINVHPLQLLFSFRSNKSISCPFHVTNNMDDQHVSVRCVPKHEEATPHYYDLNLLGGTVPPRSTHTFVVTMKQVEQPPANMDVLDIVVLLQTFPDNSRGFPEVTLKAACATTCEKTTSEVLLHYDCYGLLKSMDVHPTEPWILTAYQARLVIWNYKTQTRMMEREFHPGFAHSLRNFSSRVFVSSVSFSSRVFVSSVRFIVKSTEQLFVVGDEDGYIHVHDCMTMKRVKEFKAHGCAVTSFAVHPTQPFVLSASRDQLIKLWNWEKGWVCIRTFTGHSARVNQVKFNPHDNNTFASASGDGTVKIWRIFSPTHFTSLNCEEGQRSVDYYPTGGDQQQQQHYMVTGSGWQLRPDNATARIWDLRTQTCIREIKGLNSYCEVGVIDCHPDRPAVLVTASGSCGVSLHDSTTYRCERTVHFGLGKVVCVAYVKGIRSLAIGHERGVAIMEID</sequence>
<proteinExistence type="predicted"/>
<dbReference type="GO" id="GO:0006890">
    <property type="term" value="P:retrograde vesicle-mediated transport, Golgi to endoplasmic reticulum"/>
    <property type="evidence" value="ECO:0007669"/>
    <property type="project" value="TreeGrafter"/>
</dbReference>
<dbReference type="SUPFAM" id="SSF50978">
    <property type="entry name" value="WD40 repeat-like"/>
    <property type="match status" value="1"/>
</dbReference>
<gene>
    <name evidence="5" type="ORF">TRITD_3Av1G002180</name>
</gene>
<dbReference type="Proteomes" id="UP000324705">
    <property type="component" value="Chromosome 3A"/>
</dbReference>
<evidence type="ECO:0000256" key="4">
    <source>
        <dbReference type="SAM" id="MobiDB-lite"/>
    </source>
</evidence>
<keyword evidence="2" id="KW-0677">Repeat</keyword>
<dbReference type="GO" id="GO:0006888">
    <property type="term" value="P:endoplasmic reticulum to Golgi vesicle-mediated transport"/>
    <property type="evidence" value="ECO:0007669"/>
    <property type="project" value="TreeGrafter"/>
</dbReference>
<reference evidence="5 6" key="1">
    <citation type="submission" date="2017-09" db="EMBL/GenBank/DDBJ databases">
        <authorList>
            <consortium name="International Durum Wheat Genome Sequencing Consortium (IDWGSC)"/>
            <person name="Milanesi L."/>
        </authorList>
    </citation>
    <scope>NUCLEOTIDE SEQUENCE [LARGE SCALE GENOMIC DNA]</scope>
    <source>
        <strain evidence="6">cv. Svevo</strain>
    </source>
</reference>
<evidence type="ECO:0000313" key="5">
    <source>
        <dbReference type="EMBL" id="VAH55597.1"/>
    </source>
</evidence>
<feature type="repeat" description="WD" evidence="3">
    <location>
        <begin position="371"/>
        <end position="413"/>
    </location>
</feature>
<dbReference type="InterPro" id="IPR036322">
    <property type="entry name" value="WD40_repeat_dom_sf"/>
</dbReference>
<name>A0A9R0VE07_TRITD</name>
<dbReference type="OMA" id="EATPHYY"/>
<evidence type="ECO:0000256" key="2">
    <source>
        <dbReference type="ARBA" id="ARBA00022737"/>
    </source>
</evidence>
<dbReference type="PROSITE" id="PS50294">
    <property type="entry name" value="WD_REPEATS_REGION"/>
    <property type="match status" value="2"/>
</dbReference>
<dbReference type="EMBL" id="LT934115">
    <property type="protein sequence ID" value="VAH55597.1"/>
    <property type="molecule type" value="Genomic_DNA"/>
</dbReference>
<dbReference type="Gramene" id="TRITD3Av1G002180.1">
    <property type="protein sequence ID" value="TRITD3Av1G002180.1"/>
    <property type="gene ID" value="TRITD3Av1G002180"/>
</dbReference>
<keyword evidence="1 3" id="KW-0853">WD repeat</keyword>
<organism evidence="5 6">
    <name type="scientific">Triticum turgidum subsp. durum</name>
    <name type="common">Durum wheat</name>
    <name type="synonym">Triticum durum</name>
    <dbReference type="NCBI Taxonomy" id="4567"/>
    <lineage>
        <taxon>Eukaryota</taxon>
        <taxon>Viridiplantae</taxon>
        <taxon>Streptophyta</taxon>
        <taxon>Embryophyta</taxon>
        <taxon>Tracheophyta</taxon>
        <taxon>Spermatophyta</taxon>
        <taxon>Magnoliopsida</taxon>
        <taxon>Liliopsida</taxon>
        <taxon>Poales</taxon>
        <taxon>Poaceae</taxon>
        <taxon>BOP clade</taxon>
        <taxon>Pooideae</taxon>
        <taxon>Triticodae</taxon>
        <taxon>Triticeae</taxon>
        <taxon>Triticinae</taxon>
        <taxon>Triticum</taxon>
    </lineage>
</organism>
<dbReference type="PANTHER" id="PTHR19876:SF68">
    <property type="entry name" value="COATOMER SUBUNIT BETA'-2"/>
    <property type="match status" value="1"/>
</dbReference>
<accession>A0A9R0VE07</accession>
<dbReference type="Pfam" id="PF00400">
    <property type="entry name" value="WD40"/>
    <property type="match status" value="2"/>
</dbReference>
<dbReference type="Gene3D" id="2.130.10.10">
    <property type="entry name" value="YVTN repeat-like/Quinoprotein amine dehydrogenase"/>
    <property type="match status" value="1"/>
</dbReference>
<feature type="repeat" description="WD" evidence="3">
    <location>
        <begin position="328"/>
        <end position="360"/>
    </location>
</feature>
<dbReference type="InterPro" id="IPR050844">
    <property type="entry name" value="Coatomer_complex_subunit"/>
</dbReference>
<dbReference type="SMART" id="SM00320">
    <property type="entry name" value="WD40"/>
    <property type="match status" value="5"/>
</dbReference>
<dbReference type="InterPro" id="IPR015943">
    <property type="entry name" value="WD40/YVTN_repeat-like_dom_sf"/>
</dbReference>
<dbReference type="AlphaFoldDB" id="A0A9R0VE07"/>
<dbReference type="PROSITE" id="PS50082">
    <property type="entry name" value="WD_REPEATS_2"/>
    <property type="match status" value="2"/>
</dbReference>
<dbReference type="GO" id="GO:0006891">
    <property type="term" value="P:intra-Golgi vesicle-mediated transport"/>
    <property type="evidence" value="ECO:0007669"/>
    <property type="project" value="TreeGrafter"/>
</dbReference>
<evidence type="ECO:0000256" key="3">
    <source>
        <dbReference type="PROSITE-ProRule" id="PRU00221"/>
    </source>
</evidence>
<dbReference type="Gene3D" id="3.30.200.20">
    <property type="entry name" value="Phosphorylase Kinase, domain 1"/>
    <property type="match status" value="1"/>
</dbReference>
<dbReference type="InterPro" id="IPR001680">
    <property type="entry name" value="WD40_rpt"/>
</dbReference>
<feature type="region of interest" description="Disordered" evidence="4">
    <location>
        <begin position="24"/>
        <end position="54"/>
    </location>
</feature>
<protein>
    <submittedName>
        <fullName evidence="5">Uncharacterized protein</fullName>
    </submittedName>
</protein>
<feature type="compositionally biased region" description="Polar residues" evidence="4">
    <location>
        <begin position="31"/>
        <end position="45"/>
    </location>
</feature>
<keyword evidence="6" id="KW-1185">Reference proteome</keyword>
<dbReference type="InterPro" id="IPR011009">
    <property type="entry name" value="Kinase-like_dom_sf"/>
</dbReference>
<evidence type="ECO:0000313" key="6">
    <source>
        <dbReference type="Proteomes" id="UP000324705"/>
    </source>
</evidence>
<evidence type="ECO:0000256" key="1">
    <source>
        <dbReference type="ARBA" id="ARBA00022574"/>
    </source>
</evidence>
<dbReference type="GO" id="GO:0006886">
    <property type="term" value="P:intracellular protein transport"/>
    <property type="evidence" value="ECO:0007669"/>
    <property type="project" value="TreeGrafter"/>
</dbReference>
<dbReference type="PANTHER" id="PTHR19876">
    <property type="entry name" value="COATOMER"/>
    <property type="match status" value="1"/>
</dbReference>